<dbReference type="InterPro" id="IPR001509">
    <property type="entry name" value="Epimerase_deHydtase"/>
</dbReference>
<dbReference type="AlphaFoldDB" id="A0A9P8YIU9"/>
<evidence type="ECO:0000313" key="5">
    <source>
        <dbReference type="EMBL" id="KAH7040728.1"/>
    </source>
</evidence>
<sequence>MKIAITGARGSVGREVVRVCAEAGHDTIHINRSPEEPDGTPRSEVRTADVAGDYDAFVRALKGCDALIHLAALPDPVGKADHVVFSNNVLAAFNGFRAAAEVGITRVCYASSVNAIGLAFATQPLKFPYFPIEEESYPCNPTDSYALSKQEAEVAAKAFVNWFPGMRIACMRIHNVGARKDVAEEHAKDWEGTAVKELWGWVNPTATARACLMSVWDDESVAKGEKWAGCEIFNIVAPTTTQDDKSSEQLAKKYYPDAELRGDFKGHRGFWATDKARKLLGWTHHEKE</sequence>
<reference evidence="5" key="1">
    <citation type="journal article" date="2021" name="Nat. Commun.">
        <title>Genetic determinants of endophytism in the Arabidopsis root mycobiome.</title>
        <authorList>
            <person name="Mesny F."/>
            <person name="Miyauchi S."/>
            <person name="Thiergart T."/>
            <person name="Pickel B."/>
            <person name="Atanasova L."/>
            <person name="Karlsson M."/>
            <person name="Huettel B."/>
            <person name="Barry K.W."/>
            <person name="Haridas S."/>
            <person name="Chen C."/>
            <person name="Bauer D."/>
            <person name="Andreopoulos W."/>
            <person name="Pangilinan J."/>
            <person name="LaButti K."/>
            <person name="Riley R."/>
            <person name="Lipzen A."/>
            <person name="Clum A."/>
            <person name="Drula E."/>
            <person name="Henrissat B."/>
            <person name="Kohler A."/>
            <person name="Grigoriev I.V."/>
            <person name="Martin F.M."/>
            <person name="Hacquard S."/>
        </authorList>
    </citation>
    <scope>NUCLEOTIDE SEQUENCE</scope>
    <source>
        <strain evidence="5">MPI-CAGE-CH-0230</strain>
    </source>
</reference>
<dbReference type="PANTHER" id="PTHR43103">
    <property type="entry name" value="NUCLEOSIDE-DIPHOSPHATE-SUGAR EPIMERASE"/>
    <property type="match status" value="1"/>
</dbReference>
<dbReference type="Gene3D" id="3.40.50.720">
    <property type="entry name" value="NAD(P)-binding Rossmann-like Domain"/>
    <property type="match status" value="1"/>
</dbReference>
<evidence type="ECO:0000259" key="4">
    <source>
        <dbReference type="Pfam" id="PF01370"/>
    </source>
</evidence>
<name>A0A9P8YIU9_9PEZI</name>
<keyword evidence="3" id="KW-0520">NAD</keyword>
<organism evidence="5 6">
    <name type="scientific">Microdochium trichocladiopsis</name>
    <dbReference type="NCBI Taxonomy" id="1682393"/>
    <lineage>
        <taxon>Eukaryota</taxon>
        <taxon>Fungi</taxon>
        <taxon>Dikarya</taxon>
        <taxon>Ascomycota</taxon>
        <taxon>Pezizomycotina</taxon>
        <taxon>Sordariomycetes</taxon>
        <taxon>Xylariomycetidae</taxon>
        <taxon>Xylariales</taxon>
        <taxon>Microdochiaceae</taxon>
        <taxon>Microdochium</taxon>
    </lineage>
</organism>
<dbReference type="SUPFAM" id="SSF51735">
    <property type="entry name" value="NAD(P)-binding Rossmann-fold domains"/>
    <property type="match status" value="1"/>
</dbReference>
<keyword evidence="6" id="KW-1185">Reference proteome</keyword>
<accession>A0A9P8YIU9</accession>
<dbReference type="EMBL" id="JAGTJQ010000001">
    <property type="protein sequence ID" value="KAH7040728.1"/>
    <property type="molecule type" value="Genomic_DNA"/>
</dbReference>
<keyword evidence="2" id="KW-0560">Oxidoreductase</keyword>
<dbReference type="Pfam" id="PF01370">
    <property type="entry name" value="Epimerase"/>
    <property type="match status" value="1"/>
</dbReference>
<comment type="similarity">
    <text evidence="1">Belongs to the NAD(P)-dependent epimerase/dehydratase family.</text>
</comment>
<comment type="caution">
    <text evidence="5">The sequence shown here is derived from an EMBL/GenBank/DDBJ whole genome shotgun (WGS) entry which is preliminary data.</text>
</comment>
<dbReference type="InterPro" id="IPR036291">
    <property type="entry name" value="NAD(P)-bd_dom_sf"/>
</dbReference>
<evidence type="ECO:0000313" key="6">
    <source>
        <dbReference type="Proteomes" id="UP000756346"/>
    </source>
</evidence>
<dbReference type="Proteomes" id="UP000756346">
    <property type="component" value="Unassembled WGS sequence"/>
</dbReference>
<feature type="domain" description="NAD-dependent epimerase/dehydratase" evidence="4">
    <location>
        <begin position="3"/>
        <end position="179"/>
    </location>
</feature>
<gene>
    <name evidence="5" type="ORF">B0I36DRAFT_232611</name>
</gene>
<evidence type="ECO:0000256" key="3">
    <source>
        <dbReference type="ARBA" id="ARBA00023027"/>
    </source>
</evidence>
<evidence type="ECO:0000256" key="2">
    <source>
        <dbReference type="ARBA" id="ARBA00023002"/>
    </source>
</evidence>
<dbReference type="GeneID" id="70178701"/>
<proteinExistence type="inferred from homology"/>
<protein>
    <submittedName>
        <fullName evidence="5">UDP-galactose 4-epimerase</fullName>
    </submittedName>
</protein>
<dbReference type="PANTHER" id="PTHR43103:SF5">
    <property type="entry name" value="4-EPIMERASE, PUTATIVE (AFU_ORTHOLOGUE AFUA_7G00360)-RELATED"/>
    <property type="match status" value="1"/>
</dbReference>
<dbReference type="RefSeq" id="XP_046018783.1">
    <property type="nucleotide sequence ID" value="XM_046149155.1"/>
</dbReference>
<dbReference type="OrthoDB" id="202470at2759"/>
<dbReference type="GO" id="GO:0016491">
    <property type="term" value="F:oxidoreductase activity"/>
    <property type="evidence" value="ECO:0007669"/>
    <property type="project" value="UniProtKB-KW"/>
</dbReference>
<evidence type="ECO:0000256" key="1">
    <source>
        <dbReference type="ARBA" id="ARBA00007637"/>
    </source>
</evidence>